<evidence type="ECO:0000313" key="2">
    <source>
        <dbReference type="EMBL" id="QNO52132.1"/>
    </source>
</evidence>
<name>A0A7G9YVU8_9EURY</name>
<feature type="domain" description="N-acetyltransferase" evidence="1">
    <location>
        <begin position="1"/>
        <end position="140"/>
    </location>
</feature>
<reference evidence="2" key="1">
    <citation type="submission" date="2020-06" db="EMBL/GenBank/DDBJ databases">
        <title>Unique genomic features of the anaerobic methanotrophic archaea.</title>
        <authorList>
            <person name="Chadwick G.L."/>
            <person name="Skennerton C.T."/>
            <person name="Laso-Perez R."/>
            <person name="Leu A.O."/>
            <person name="Speth D.R."/>
            <person name="Yu H."/>
            <person name="Morgan-Lang C."/>
            <person name="Hatzenpichler R."/>
            <person name="Goudeau D."/>
            <person name="Malmstrom R."/>
            <person name="Brazelton W.J."/>
            <person name="Woyke T."/>
            <person name="Hallam S.J."/>
            <person name="Tyson G.W."/>
            <person name="Wegener G."/>
            <person name="Boetius A."/>
            <person name="Orphan V."/>
        </authorList>
    </citation>
    <scope>NUCLEOTIDE SEQUENCE</scope>
</reference>
<dbReference type="AlphaFoldDB" id="A0A7G9YVU8"/>
<accession>A0A7G9YVU8</accession>
<dbReference type="SUPFAM" id="SSF55729">
    <property type="entry name" value="Acyl-CoA N-acyltransferases (Nat)"/>
    <property type="match status" value="1"/>
</dbReference>
<evidence type="ECO:0000259" key="1">
    <source>
        <dbReference type="PROSITE" id="PS51186"/>
    </source>
</evidence>
<dbReference type="Pfam" id="PF00583">
    <property type="entry name" value="Acetyltransf_1"/>
    <property type="match status" value="1"/>
</dbReference>
<protein>
    <recommendedName>
        <fullName evidence="1">N-acetyltransferase domain-containing protein</fullName>
    </recommendedName>
</protein>
<dbReference type="CDD" id="cd04301">
    <property type="entry name" value="NAT_SF"/>
    <property type="match status" value="1"/>
</dbReference>
<dbReference type="InterPro" id="IPR016181">
    <property type="entry name" value="Acyl_CoA_acyltransferase"/>
</dbReference>
<dbReference type="Gene3D" id="3.40.630.30">
    <property type="match status" value="1"/>
</dbReference>
<proteinExistence type="predicted"/>
<dbReference type="InterPro" id="IPR000182">
    <property type="entry name" value="GNAT_dom"/>
</dbReference>
<gene>
    <name evidence="2" type="ORF">MDNCFBIC_00002</name>
</gene>
<sequence length="140" mass="16618">MERIVTNEWNADWEKDVEPNFVNLWKAQGEKKIIKVDNSRVGYFWFEQHSGPKEIFINSIQIVEQFQRKGLGTEVINWLLKEASNRNLEFVRAVVQKNNVHARQFFEKNKFESVEETKSGVLVERRVDLLFLNFTFSLLP</sequence>
<organism evidence="2">
    <name type="scientific">Candidatus Methanophagaceae archaeon ANME-1 ERB6</name>
    <dbReference type="NCBI Taxonomy" id="2759912"/>
    <lineage>
        <taxon>Archaea</taxon>
        <taxon>Methanobacteriati</taxon>
        <taxon>Methanobacteriota</taxon>
        <taxon>Stenosarchaea group</taxon>
        <taxon>Methanomicrobia</taxon>
        <taxon>Candidatus Methanophagales</taxon>
        <taxon>Candidatus Methanophagaceae</taxon>
    </lineage>
</organism>
<dbReference type="EMBL" id="MT631502">
    <property type="protein sequence ID" value="QNO52132.1"/>
    <property type="molecule type" value="Genomic_DNA"/>
</dbReference>
<dbReference type="GO" id="GO:0016747">
    <property type="term" value="F:acyltransferase activity, transferring groups other than amino-acyl groups"/>
    <property type="evidence" value="ECO:0007669"/>
    <property type="project" value="InterPro"/>
</dbReference>
<dbReference type="PROSITE" id="PS51186">
    <property type="entry name" value="GNAT"/>
    <property type="match status" value="1"/>
</dbReference>